<dbReference type="Gene3D" id="2.60.40.10">
    <property type="entry name" value="Immunoglobulins"/>
    <property type="match status" value="1"/>
</dbReference>
<dbReference type="Proteomes" id="UP000644115">
    <property type="component" value="Unassembled WGS sequence"/>
</dbReference>
<name>A0A923NFM1_9FIRM</name>
<keyword evidence="2" id="KW-0472">Membrane</keyword>
<organism evidence="3 4">
    <name type="scientific">Lentihominibacter faecis</name>
    <dbReference type="NCBI Taxonomy" id="2764712"/>
    <lineage>
        <taxon>Bacteria</taxon>
        <taxon>Bacillati</taxon>
        <taxon>Bacillota</taxon>
        <taxon>Clostridia</taxon>
        <taxon>Peptostreptococcales</taxon>
        <taxon>Anaerovoracaceae</taxon>
        <taxon>Lentihominibacter</taxon>
    </lineage>
</organism>
<feature type="compositionally biased region" description="Gly residues" evidence="1">
    <location>
        <begin position="1339"/>
        <end position="1355"/>
    </location>
</feature>
<dbReference type="Gene3D" id="1.20.1270.90">
    <property type="entry name" value="AF1782-like"/>
    <property type="match status" value="1"/>
</dbReference>
<keyword evidence="2" id="KW-0812">Transmembrane</keyword>
<protein>
    <recommendedName>
        <fullName evidence="5">DUF4430 domain-containing protein</fullName>
    </recommendedName>
</protein>
<evidence type="ECO:0000313" key="3">
    <source>
        <dbReference type="EMBL" id="MBC5999285.1"/>
    </source>
</evidence>
<evidence type="ECO:0008006" key="5">
    <source>
        <dbReference type="Google" id="ProtNLM"/>
    </source>
</evidence>
<gene>
    <name evidence="3" type="ORF">H8876_04665</name>
</gene>
<dbReference type="EMBL" id="JACRWC010000057">
    <property type="protein sequence ID" value="MBC5999285.1"/>
    <property type="molecule type" value="Genomic_DNA"/>
</dbReference>
<evidence type="ECO:0000313" key="4">
    <source>
        <dbReference type="Proteomes" id="UP000644115"/>
    </source>
</evidence>
<comment type="caution">
    <text evidence="3">The sequence shown here is derived from an EMBL/GenBank/DDBJ whole genome shotgun (WGS) entry which is preliminary data.</text>
</comment>
<proteinExistence type="predicted"/>
<dbReference type="RefSeq" id="WP_249286740.1">
    <property type="nucleotide sequence ID" value="NZ_JACRWC010000057.1"/>
</dbReference>
<keyword evidence="2" id="KW-1133">Transmembrane helix</keyword>
<evidence type="ECO:0000256" key="1">
    <source>
        <dbReference type="SAM" id="MobiDB-lite"/>
    </source>
</evidence>
<keyword evidence="4" id="KW-1185">Reference proteome</keyword>
<dbReference type="SUPFAM" id="SSF49478">
    <property type="entry name" value="Cna protein B-type domain"/>
    <property type="match status" value="1"/>
</dbReference>
<evidence type="ECO:0000256" key="2">
    <source>
        <dbReference type="SAM" id="Phobius"/>
    </source>
</evidence>
<dbReference type="InterPro" id="IPR013783">
    <property type="entry name" value="Ig-like_fold"/>
</dbReference>
<sequence>MSILLWEGEAMNKSPKKLWKRSLGIVLTAVMVITAALPTAAYGVELNARAGGFSEAIAGTIEILAGNGSSAENGIWLTQDAEGNSADAEAAMTYLQNKYVSATTKIITGSTQEKDTCHAIIPSSKSSFRLAYESGTGTSLYKSGWYINDQKDVGNTIEPRSGSWTARNPGSININQPDADKTFKVTLKLFPSGTGDDMINGETASMDNSAALASQEFLITIKGTGEVETPSTFDVSFKPVDSETGAEISGASITLEENWSTVYPTNGVYKNLSKDKKYTLKITADDYLDYRDEFQPKQGGEVKIPLTKAAYSTIKFNIKDSSGKNIDGATVKVKQGYYDTVSPQSDGSYKLKNGVTYNYTVEAVNYTSINSVSFIPSGDQTIDITMTKNISQYNVTFKPVDSNDKDIADAAIKVTYEDSDYDDDWNWVTNEITVEPEKDGSYKLDKSTKYTYTITADGYEKATGTYTPSGDNEDITKTITLKSTKTVDPADQAKVDAIKAKFDKETSVLRPDFSKDKKITDLVLRQIKGYTDLTTDGVTVELKTSGDTNYIKNDGTIIYKNGALDQWGNNSTTVTGNIFVFKAGNAEAVSAETRATICWDRDYFKSQMQKEADSLTWDTIKNANLKQDEVTTDLTLPQCMGTSARNVWSKVTWTSSDPSLISIDKTGYDSMIDPKKGTVTQPSEDRVVTLTATFQANEADLNEYVEKVGDFGTITKTFKVTVKGKQAAKPTEDELKAILDKYYTADSLTDPNTKEKVDPANVTGDIQLPRYTRIKDENNKDVFANKEITVTTDKEDILKINGYRAAVDRFASQNEKETVNLIVTFTRDGVTVSKKIPLTVSMITDKELDKELAMMEKAKEHYFDGINDGKYADKDSITGNLHAFCEMSLDEQGNPVWAYNVDDKTGTGIIPDDYQDGSLGQTGWPYNRFKSSNNAIVTHENLLVTRPENSTQITISSLLSSEKYGKFAKDHPNNEKLQKLYKQEVSVTVTVKGTKASAEALLAEIESAQKLYDSMVEGTQPGEYQKGAKAALAEAIARAQAVADDKDATEAQQDAAIADLQQAVKDAKALQNAKEASVSVRINMDSGKPGKSYTVKVTSDMAAKAGFSKPEGFENTVTILDAMVAAHQKMYGDDFGKDPGKYLIINGGWIQKFWGIETGAIGYLLNDQSPADLNGSATLCNNSPIKTGDVVTVYQYGDTQNYSDTYLYFVDSQIQQKELGEVSLTLMRSGYDANWKPVSSPQENCKVVLADSNGKQVAEGTTDKDGIVTFKISEAGSYSADVTAAPFDYYVSAHADITIGDSQVVDPDDPSKDDMKKDDPKKDNAIRDLNKNKTTLQAGAGGNGGSDGSGGGSASGGSARTGDDAQLYVWMMLMLASMVAAVYIYAAAQRRDDRF</sequence>
<accession>A0A923NFM1</accession>
<feature type="compositionally biased region" description="Basic and acidic residues" evidence="1">
    <location>
        <begin position="1309"/>
        <end position="1331"/>
    </location>
</feature>
<feature type="region of interest" description="Disordered" evidence="1">
    <location>
        <begin position="1301"/>
        <end position="1358"/>
    </location>
</feature>
<feature type="transmembrane region" description="Helical" evidence="2">
    <location>
        <begin position="1367"/>
        <end position="1388"/>
    </location>
</feature>
<reference evidence="3" key="1">
    <citation type="submission" date="2020-08" db="EMBL/GenBank/DDBJ databases">
        <authorList>
            <person name="Liu C."/>
            <person name="Sun Q."/>
        </authorList>
    </citation>
    <scope>NUCLEOTIDE SEQUENCE</scope>
    <source>
        <strain evidence="3">BX16</strain>
    </source>
</reference>